<dbReference type="PANTHER" id="PTHR46579:SF2">
    <property type="entry name" value="C2H2-TYPE DOMAIN-CONTAINING PROTEIN"/>
    <property type="match status" value="1"/>
</dbReference>
<dbReference type="InterPro" id="IPR004242">
    <property type="entry name" value="Transposase_21"/>
</dbReference>
<organism evidence="2 3">
    <name type="scientific">Rickenella mellea</name>
    <dbReference type="NCBI Taxonomy" id="50990"/>
    <lineage>
        <taxon>Eukaryota</taxon>
        <taxon>Fungi</taxon>
        <taxon>Dikarya</taxon>
        <taxon>Basidiomycota</taxon>
        <taxon>Agaricomycotina</taxon>
        <taxon>Agaricomycetes</taxon>
        <taxon>Hymenochaetales</taxon>
        <taxon>Rickenellaceae</taxon>
        <taxon>Rickenella</taxon>
    </lineage>
</organism>
<gene>
    <name evidence="2" type="ORF">BD410DRAFT_816842</name>
</gene>
<dbReference type="PANTHER" id="PTHR46579">
    <property type="entry name" value="F5/8 TYPE C DOMAIN-CONTAINING PROTEIN-RELATED"/>
    <property type="match status" value="1"/>
</dbReference>
<keyword evidence="3" id="KW-1185">Reference proteome</keyword>
<name>A0A4Y7PLP9_9AGAM</name>
<feature type="compositionally biased region" description="Basic and acidic residues" evidence="1">
    <location>
        <begin position="190"/>
        <end position="199"/>
    </location>
</feature>
<sequence length="199" mass="23176">MFLVGIIPGPHEPSLEQINHLLAPLVDDLLRFWHTGVRYTRTHLFRQGRLTRCVVIPVVCDVPAARQMSGFSSHSAMLFCSVCNLRKNQIENLNYRRWTRRTSAEHRKYAEQWRDSETRDAQDDIFDNHGLRWSELLRLPYWDPINFTVIDTMHALFLGNLKRHCRRVFGMDIDIADGDGSQQEVAPKAPLEKRGCFES</sequence>
<evidence type="ECO:0000313" key="3">
    <source>
        <dbReference type="Proteomes" id="UP000294933"/>
    </source>
</evidence>
<dbReference type="OrthoDB" id="3269001at2759"/>
<dbReference type="EMBL" id="ML170257">
    <property type="protein sequence ID" value="TDL15911.1"/>
    <property type="molecule type" value="Genomic_DNA"/>
</dbReference>
<dbReference type="STRING" id="50990.A0A4Y7PLP9"/>
<accession>A0A4Y7PLP9</accession>
<dbReference type="Pfam" id="PF02992">
    <property type="entry name" value="Transposase_21"/>
    <property type="match status" value="1"/>
</dbReference>
<evidence type="ECO:0000256" key="1">
    <source>
        <dbReference type="SAM" id="MobiDB-lite"/>
    </source>
</evidence>
<reference evidence="2 3" key="1">
    <citation type="submission" date="2018-06" db="EMBL/GenBank/DDBJ databases">
        <title>A transcriptomic atlas of mushroom development highlights an independent origin of complex multicellularity.</title>
        <authorList>
            <consortium name="DOE Joint Genome Institute"/>
            <person name="Krizsan K."/>
            <person name="Almasi E."/>
            <person name="Merenyi Z."/>
            <person name="Sahu N."/>
            <person name="Viragh M."/>
            <person name="Koszo T."/>
            <person name="Mondo S."/>
            <person name="Kiss B."/>
            <person name="Balint B."/>
            <person name="Kues U."/>
            <person name="Barry K."/>
            <person name="Hegedus J.C."/>
            <person name="Henrissat B."/>
            <person name="Johnson J."/>
            <person name="Lipzen A."/>
            <person name="Ohm R."/>
            <person name="Nagy I."/>
            <person name="Pangilinan J."/>
            <person name="Yan J."/>
            <person name="Xiong Y."/>
            <person name="Grigoriev I.V."/>
            <person name="Hibbett D.S."/>
            <person name="Nagy L.G."/>
        </authorList>
    </citation>
    <scope>NUCLEOTIDE SEQUENCE [LARGE SCALE GENOMIC DNA]</scope>
    <source>
        <strain evidence="2 3">SZMC22713</strain>
    </source>
</reference>
<protein>
    <submittedName>
        <fullName evidence="2">Uncharacterized protein</fullName>
    </submittedName>
</protein>
<dbReference type="Proteomes" id="UP000294933">
    <property type="component" value="Unassembled WGS sequence"/>
</dbReference>
<feature type="region of interest" description="Disordered" evidence="1">
    <location>
        <begin position="179"/>
        <end position="199"/>
    </location>
</feature>
<dbReference type="VEuPathDB" id="FungiDB:BD410DRAFT_816842"/>
<evidence type="ECO:0000313" key="2">
    <source>
        <dbReference type="EMBL" id="TDL15911.1"/>
    </source>
</evidence>
<dbReference type="AlphaFoldDB" id="A0A4Y7PLP9"/>
<proteinExistence type="predicted"/>